<evidence type="ECO:0000313" key="2">
    <source>
        <dbReference type="EMBL" id="GAB0203778.1"/>
    </source>
</evidence>
<keyword evidence="3" id="KW-1185">Reference proteome</keyword>
<dbReference type="PANTHER" id="PTHR33395">
    <property type="entry name" value="TRANSCRIPTASE, PUTATIVE-RELATED-RELATED"/>
    <property type="match status" value="1"/>
</dbReference>
<feature type="signal peptide" evidence="1">
    <location>
        <begin position="1"/>
        <end position="28"/>
    </location>
</feature>
<name>A0ABC9Y173_GRUJA</name>
<gene>
    <name evidence="2" type="ORF">GRJ2_002843400</name>
</gene>
<dbReference type="AlphaFoldDB" id="A0ABC9Y173"/>
<evidence type="ECO:0008006" key="4">
    <source>
        <dbReference type="Google" id="ProtNLM"/>
    </source>
</evidence>
<dbReference type="Proteomes" id="UP001623348">
    <property type="component" value="Unassembled WGS sequence"/>
</dbReference>
<sequence>MPKRHHHIMSYQKMKGIMLCLLIDSVVLEETIGSGKLLYGVPHDKSLRPLKEKLEYSGLWILYNFNLKTSEVDLKSPLVLSARDSRPPNQDEEADEIFYKQLGEISQLLALVLMGEFNLPDVCWKCNIADKKQSRRFLEGVEDNFLTQLVSEPTREGAPLDLLFANREGLVGDVMIGGHLGHRDHEMIEFLILGEVKRVASRNATSDFWRADFGLLRRLVGRVPWEAVLKGKGVQEGWTLVQKEILKAQEQAVPMCQKTSWQGRRLAWLNRAALAGTQDKKESLWPLEEGTGNSGGLQRCCEVTQPPELEDRDGEQNEAPIIQGEMVSDLLHHLDTHKSMGLDGIHPRVLRELAEVLPKPLSIIYQQSWLTGEVPVDWRLANAMPIHKKGWKEGPENYKPVSLTLVLGKVMEHILLCAIA</sequence>
<feature type="chain" id="PRO_5044792074" description="Rna-directed dna polymerase from mobile element jockey-like" evidence="1">
    <location>
        <begin position="29"/>
        <end position="420"/>
    </location>
</feature>
<evidence type="ECO:0000256" key="1">
    <source>
        <dbReference type="SAM" id="SignalP"/>
    </source>
</evidence>
<dbReference type="Gene3D" id="3.60.10.10">
    <property type="entry name" value="Endonuclease/exonuclease/phosphatase"/>
    <property type="match status" value="1"/>
</dbReference>
<keyword evidence="1" id="KW-0732">Signal</keyword>
<dbReference type="EMBL" id="BAAFJT010000040">
    <property type="protein sequence ID" value="GAB0203778.1"/>
    <property type="molecule type" value="Genomic_DNA"/>
</dbReference>
<proteinExistence type="predicted"/>
<dbReference type="InterPro" id="IPR036691">
    <property type="entry name" value="Endo/exonu/phosph_ase_sf"/>
</dbReference>
<evidence type="ECO:0000313" key="3">
    <source>
        <dbReference type="Proteomes" id="UP001623348"/>
    </source>
</evidence>
<accession>A0ABC9Y173</accession>
<protein>
    <recommendedName>
        <fullName evidence="4">Rna-directed dna polymerase from mobile element jockey-like</fullName>
    </recommendedName>
</protein>
<organism evidence="2 3">
    <name type="scientific">Grus japonensis</name>
    <name type="common">Japanese crane</name>
    <name type="synonym">Red-crowned crane</name>
    <dbReference type="NCBI Taxonomy" id="30415"/>
    <lineage>
        <taxon>Eukaryota</taxon>
        <taxon>Metazoa</taxon>
        <taxon>Chordata</taxon>
        <taxon>Craniata</taxon>
        <taxon>Vertebrata</taxon>
        <taxon>Euteleostomi</taxon>
        <taxon>Archelosauria</taxon>
        <taxon>Archosauria</taxon>
        <taxon>Dinosauria</taxon>
        <taxon>Saurischia</taxon>
        <taxon>Theropoda</taxon>
        <taxon>Coelurosauria</taxon>
        <taxon>Aves</taxon>
        <taxon>Neognathae</taxon>
        <taxon>Neoaves</taxon>
        <taxon>Gruiformes</taxon>
        <taxon>Gruidae</taxon>
        <taxon>Grus</taxon>
    </lineage>
</organism>
<dbReference type="PANTHER" id="PTHR33395:SF22">
    <property type="entry name" value="REVERSE TRANSCRIPTASE DOMAIN-CONTAINING PROTEIN"/>
    <property type="match status" value="1"/>
</dbReference>
<reference evidence="2 3" key="1">
    <citation type="submission" date="2024-06" db="EMBL/GenBank/DDBJ databases">
        <title>The draft genome of Grus japonensis, version 3.</title>
        <authorList>
            <person name="Nabeshima K."/>
            <person name="Suzuki S."/>
            <person name="Onuma M."/>
        </authorList>
    </citation>
    <scope>NUCLEOTIDE SEQUENCE [LARGE SCALE GENOMIC DNA]</scope>
    <source>
        <strain evidence="2 3">451A</strain>
    </source>
</reference>
<comment type="caution">
    <text evidence="2">The sequence shown here is derived from an EMBL/GenBank/DDBJ whole genome shotgun (WGS) entry which is preliminary data.</text>
</comment>